<gene>
    <name evidence="1" type="ORF">S06H3_07117</name>
</gene>
<feature type="non-terminal residue" evidence="1">
    <location>
        <position position="1"/>
    </location>
</feature>
<protein>
    <submittedName>
        <fullName evidence="1">Uncharacterized protein</fullName>
    </submittedName>
</protein>
<organism evidence="1">
    <name type="scientific">marine sediment metagenome</name>
    <dbReference type="NCBI Taxonomy" id="412755"/>
    <lineage>
        <taxon>unclassified sequences</taxon>
        <taxon>metagenomes</taxon>
        <taxon>ecological metagenomes</taxon>
    </lineage>
</organism>
<comment type="caution">
    <text evidence="1">The sequence shown here is derived from an EMBL/GenBank/DDBJ whole genome shotgun (WGS) entry which is preliminary data.</text>
</comment>
<reference evidence="1" key="1">
    <citation type="journal article" date="2014" name="Front. Microbiol.">
        <title>High frequency of phylogenetically diverse reductive dehalogenase-homologous genes in deep subseafloor sedimentary metagenomes.</title>
        <authorList>
            <person name="Kawai M."/>
            <person name="Futagami T."/>
            <person name="Toyoda A."/>
            <person name="Takaki Y."/>
            <person name="Nishi S."/>
            <person name="Hori S."/>
            <person name="Arai W."/>
            <person name="Tsubouchi T."/>
            <person name="Morono Y."/>
            <person name="Uchiyama I."/>
            <person name="Ito T."/>
            <person name="Fujiyama A."/>
            <person name="Inagaki F."/>
            <person name="Takami H."/>
        </authorList>
    </citation>
    <scope>NUCLEOTIDE SEQUENCE</scope>
    <source>
        <strain evidence="1">Expedition CK06-06</strain>
    </source>
</reference>
<sequence length="90" mass="10483">EIILDRIDEARESYYSTLAQTDPAKEIQERDRIRREGLVLQVIERLGTPPDKLGPIYETIRELEIPEADQLYVKNGVLSWIHDYQEAGDQ</sequence>
<accession>X1KT41</accession>
<dbReference type="EMBL" id="BARV01002846">
    <property type="protein sequence ID" value="GAH96785.1"/>
    <property type="molecule type" value="Genomic_DNA"/>
</dbReference>
<dbReference type="AlphaFoldDB" id="X1KT41"/>
<evidence type="ECO:0000313" key="1">
    <source>
        <dbReference type="EMBL" id="GAH96785.1"/>
    </source>
</evidence>
<proteinExistence type="predicted"/>
<name>X1KT41_9ZZZZ</name>